<evidence type="ECO:0000256" key="1">
    <source>
        <dbReference type="SAM" id="MobiDB-lite"/>
    </source>
</evidence>
<feature type="domain" description="MobA/VirD2-like nuclease" evidence="2">
    <location>
        <begin position="17"/>
        <end position="143"/>
    </location>
</feature>
<keyword evidence="4" id="KW-1185">Reference proteome</keyword>
<protein>
    <recommendedName>
        <fullName evidence="2">MobA/VirD2-like nuclease domain-containing protein</fullName>
    </recommendedName>
</protein>
<evidence type="ECO:0000313" key="3">
    <source>
        <dbReference type="EMBL" id="ATX65223.1"/>
    </source>
</evidence>
<proteinExistence type="predicted"/>
<evidence type="ECO:0000259" key="2">
    <source>
        <dbReference type="Pfam" id="PF03432"/>
    </source>
</evidence>
<dbReference type="RefSeq" id="WP_084634607.1">
    <property type="nucleotide sequence ID" value="NZ_CP024899.1"/>
</dbReference>
<dbReference type="KEGG" id="rbg:BG454_04760"/>
<organism evidence="3 4">
    <name type="scientific">Roseinatronobacter bogoriensis subsp. barguzinensis</name>
    <dbReference type="NCBI Taxonomy" id="441209"/>
    <lineage>
        <taxon>Bacteria</taxon>
        <taxon>Pseudomonadati</taxon>
        <taxon>Pseudomonadota</taxon>
        <taxon>Alphaproteobacteria</taxon>
        <taxon>Rhodobacterales</taxon>
        <taxon>Paracoccaceae</taxon>
        <taxon>Roseinatronobacter</taxon>
    </lineage>
</organism>
<dbReference type="InterPro" id="IPR005094">
    <property type="entry name" value="Endonuclease_MobA/VirD2"/>
</dbReference>
<sequence length="304" mass="33592">MIGKLRKGQSFIGLARYLTHDGRGQVLALDNLSSDNVPEAAQEMTVAAATSRRTQKPVLHLCLSYSDSEFITTDQMRDDARRVLRALGLKEHQAVIVAHDDTSHPHIHVMASRVGPDSRTASDSQSFARVESVLRKIETERGWSSVPGRNASSPTTGRRVSGQRISRDPRQHHVPERVRQFLLTAESWVELHKGVRSEGWRLEVVQKGRGSGALLVGPAGECVAAGNVDRQATLTSLRRRLGRDPEARKKRLSDLVRVRKKAPRRAPSTAGQMLAAMRPMLLSGLVPSLRPYKSALRLPGLPRL</sequence>
<feature type="region of interest" description="Disordered" evidence="1">
    <location>
        <begin position="141"/>
        <end position="173"/>
    </location>
</feature>
<dbReference type="AlphaFoldDB" id="A0A2K8KBE2"/>
<accession>A0A2K8KBE2</accession>
<gene>
    <name evidence="3" type="ORF">BG454_04760</name>
</gene>
<reference evidence="3 4" key="1">
    <citation type="submission" date="2017-11" db="EMBL/GenBank/DDBJ databases">
        <title>Revised Sequence and Annotation of the Rhodobaca barguzinensis strain alga05 Genome.</title>
        <authorList>
            <person name="Kopejtka K."/>
            <person name="Tomasch J.M."/>
            <person name="Bunk B."/>
            <person name="Koblizek M."/>
        </authorList>
    </citation>
    <scope>NUCLEOTIDE SEQUENCE [LARGE SCALE GENOMIC DNA]</scope>
    <source>
        <strain evidence="4">alga05</strain>
    </source>
</reference>
<dbReference type="STRING" id="441209.GCA_001870665_03686"/>
<dbReference type="OrthoDB" id="279005at2"/>
<dbReference type="Proteomes" id="UP000228948">
    <property type="component" value="Chromosome"/>
</dbReference>
<dbReference type="EMBL" id="CP024899">
    <property type="protein sequence ID" value="ATX65223.1"/>
    <property type="molecule type" value="Genomic_DNA"/>
</dbReference>
<dbReference type="Pfam" id="PF03432">
    <property type="entry name" value="Relaxase"/>
    <property type="match status" value="1"/>
</dbReference>
<name>A0A2K8KBE2_9RHOB</name>
<evidence type="ECO:0000313" key="4">
    <source>
        <dbReference type="Proteomes" id="UP000228948"/>
    </source>
</evidence>